<feature type="non-terminal residue" evidence="2">
    <location>
        <position position="237"/>
    </location>
</feature>
<feature type="region of interest" description="Disordered" evidence="1">
    <location>
        <begin position="152"/>
        <end position="174"/>
    </location>
</feature>
<dbReference type="SUPFAM" id="SSF89837">
    <property type="entry name" value="Doublecortin (DC)"/>
    <property type="match status" value="1"/>
</dbReference>
<dbReference type="GO" id="GO:0035556">
    <property type="term" value="P:intracellular signal transduction"/>
    <property type="evidence" value="ECO:0007669"/>
    <property type="project" value="InterPro"/>
</dbReference>
<dbReference type="OrthoDB" id="9999986at2759"/>
<feature type="compositionally biased region" description="Basic and acidic residues" evidence="1">
    <location>
        <begin position="165"/>
        <end position="174"/>
    </location>
</feature>
<keyword evidence="3" id="KW-1185">Reference proteome</keyword>
<evidence type="ECO:0000313" key="3">
    <source>
        <dbReference type="Proteomes" id="UP000228934"/>
    </source>
</evidence>
<gene>
    <name evidence="2" type="ORF">AB205_0148050</name>
</gene>
<accession>A0A2G9SEX3</accession>
<dbReference type="GO" id="GO:1902412">
    <property type="term" value="P:regulation of mitotic cytokinesis"/>
    <property type="evidence" value="ECO:0007669"/>
    <property type="project" value="InterPro"/>
</dbReference>
<dbReference type="GO" id="GO:0008017">
    <property type="term" value="F:microtubule binding"/>
    <property type="evidence" value="ECO:0007669"/>
    <property type="project" value="InterPro"/>
</dbReference>
<dbReference type="EMBL" id="KV924867">
    <property type="protein sequence ID" value="PIO38654.1"/>
    <property type="molecule type" value="Genomic_DNA"/>
</dbReference>
<proteinExistence type="predicted"/>
<sequence length="237" mass="27346">MNLPSAARRLYNENGAEIFSLRVLERDELVYVSCGELWIDPQLSAAEQKRQILLGNLTSDVSFIHSYCCLRNPENLALEVYGDIVAGAGLSVNYCAVQTTSEEQDVDNQEIQEEQIIVEENYLEELESPHKRAHRRIDASFTDFKYPWQQIPLDTEEPTDAGTEQDQHQKEKSYFRTPRKWLKIQQQQFEYVDGQIVNSAIPSLVLGVREIHQGGDVLLVNRDPDDLSQRWKYLEES</sequence>
<evidence type="ECO:0000313" key="2">
    <source>
        <dbReference type="EMBL" id="PIO38654.1"/>
    </source>
</evidence>
<dbReference type="InterPro" id="IPR036572">
    <property type="entry name" value="Doublecortin_dom_sf"/>
</dbReference>
<dbReference type="PANTHER" id="PTHR46302">
    <property type="entry name" value="DOUBLECORTIN DOMAIN-CONTAINING PROTEIN 1"/>
    <property type="match status" value="1"/>
</dbReference>
<dbReference type="GO" id="GO:0030496">
    <property type="term" value="C:midbody"/>
    <property type="evidence" value="ECO:0007669"/>
    <property type="project" value="TreeGrafter"/>
</dbReference>
<name>A0A2G9SEX3_AQUCT</name>
<dbReference type="InterPro" id="IPR043188">
    <property type="entry name" value="DCDC1"/>
</dbReference>
<organism evidence="2 3">
    <name type="scientific">Aquarana catesbeiana</name>
    <name type="common">American bullfrog</name>
    <name type="synonym">Rana catesbeiana</name>
    <dbReference type="NCBI Taxonomy" id="8400"/>
    <lineage>
        <taxon>Eukaryota</taxon>
        <taxon>Metazoa</taxon>
        <taxon>Chordata</taxon>
        <taxon>Craniata</taxon>
        <taxon>Vertebrata</taxon>
        <taxon>Euteleostomi</taxon>
        <taxon>Amphibia</taxon>
        <taxon>Batrachia</taxon>
        <taxon>Anura</taxon>
        <taxon>Neobatrachia</taxon>
        <taxon>Ranoidea</taxon>
        <taxon>Ranidae</taxon>
        <taxon>Aquarana</taxon>
    </lineage>
</organism>
<evidence type="ECO:0000256" key="1">
    <source>
        <dbReference type="SAM" id="MobiDB-lite"/>
    </source>
</evidence>
<dbReference type="PANTHER" id="PTHR46302:SF3">
    <property type="entry name" value="DOUBLECORTIN DOMAIN-CONTAINING PROTEIN 1"/>
    <property type="match status" value="1"/>
</dbReference>
<dbReference type="Proteomes" id="UP000228934">
    <property type="component" value="Unassembled WGS sequence"/>
</dbReference>
<dbReference type="AlphaFoldDB" id="A0A2G9SEX3"/>
<reference evidence="3" key="1">
    <citation type="journal article" date="2017" name="Nat. Commun.">
        <title>The North American bullfrog draft genome provides insight into hormonal regulation of long noncoding RNA.</title>
        <authorList>
            <person name="Hammond S.A."/>
            <person name="Warren R.L."/>
            <person name="Vandervalk B.P."/>
            <person name="Kucuk E."/>
            <person name="Khan H."/>
            <person name="Gibb E.A."/>
            <person name="Pandoh P."/>
            <person name="Kirk H."/>
            <person name="Zhao Y."/>
            <person name="Jones M."/>
            <person name="Mungall A.J."/>
            <person name="Coope R."/>
            <person name="Pleasance S."/>
            <person name="Moore R.A."/>
            <person name="Holt R.A."/>
            <person name="Round J.M."/>
            <person name="Ohora S."/>
            <person name="Walle B.V."/>
            <person name="Veldhoen N."/>
            <person name="Helbing C.C."/>
            <person name="Birol I."/>
        </authorList>
    </citation>
    <scope>NUCLEOTIDE SEQUENCE [LARGE SCALE GENOMIC DNA]</scope>
</reference>
<protein>
    <submittedName>
        <fullName evidence="2">Uncharacterized protein</fullName>
    </submittedName>
</protein>